<evidence type="ECO:0000256" key="6">
    <source>
        <dbReference type="SAM" id="MobiDB-lite"/>
    </source>
</evidence>
<evidence type="ECO:0000313" key="9">
    <source>
        <dbReference type="Proteomes" id="UP000664521"/>
    </source>
</evidence>
<dbReference type="PROSITE" id="PS00018">
    <property type="entry name" value="EF_HAND_1"/>
    <property type="match status" value="2"/>
</dbReference>
<keyword evidence="9" id="KW-1185">Reference proteome</keyword>
<feature type="domain" description="EF-hand" evidence="7">
    <location>
        <begin position="322"/>
        <end position="357"/>
    </location>
</feature>
<evidence type="ECO:0000256" key="1">
    <source>
        <dbReference type="ARBA" id="ARBA00004496"/>
    </source>
</evidence>
<evidence type="ECO:0000256" key="2">
    <source>
        <dbReference type="ARBA" id="ARBA00022490"/>
    </source>
</evidence>
<sequence>MAYNSGYNPDALPAHAEPEQAAQIISQQQQQQQQQQQPQPNAALPTRPRPGSLSNTQAYNNPPQASYQQRPPPLNGQAAQQLSTQQYPKRRSPSYPPQPQNNYSYSQNSNCTPQQNHQAQTVPQTYQAPAAPQNYQPPAPPQSFQVPGAYTQSPPPQNYGFGPPPQQPHGRSPPPSRPPATPSPGAKSATDASLFPLFKAVDKSGTGQLTEKELRAALVNGDWTSFDPHTVKMMIRMFDVDKTGSINFDEFCGLWSFLAAWRNLFDRFDEDHSGYISFDEYSKALVAFGYRLTPTFVGILYRTYEKGAGGNMSFDLFVQSCIGLKRMTDVFKRYDEDRDGYITLSFEEFLTGSSSSL</sequence>
<keyword evidence="2" id="KW-0963">Cytoplasm</keyword>
<proteinExistence type="predicted"/>
<accession>A0A8H3FYL3</accession>
<dbReference type="PANTHER" id="PTHR46212:SF3">
    <property type="entry name" value="GH27120P"/>
    <property type="match status" value="1"/>
</dbReference>
<dbReference type="GO" id="GO:0005737">
    <property type="term" value="C:cytoplasm"/>
    <property type="evidence" value="ECO:0007669"/>
    <property type="project" value="UniProtKB-SubCell"/>
</dbReference>
<comment type="caution">
    <text evidence="8">The sequence shown here is derived from an EMBL/GenBank/DDBJ whole genome shotgun (WGS) entry which is preliminary data.</text>
</comment>
<keyword evidence="4" id="KW-0677">Repeat</keyword>
<feature type="domain" description="EF-hand" evidence="7">
    <location>
        <begin position="256"/>
        <end position="291"/>
    </location>
</feature>
<dbReference type="GO" id="GO:0048306">
    <property type="term" value="F:calcium-dependent protein binding"/>
    <property type="evidence" value="ECO:0007669"/>
    <property type="project" value="UniProtKB-ARBA"/>
</dbReference>
<dbReference type="Proteomes" id="UP000664521">
    <property type="component" value="Unassembled WGS sequence"/>
</dbReference>
<dbReference type="GO" id="GO:0005509">
    <property type="term" value="F:calcium ion binding"/>
    <property type="evidence" value="ECO:0007669"/>
    <property type="project" value="InterPro"/>
</dbReference>
<dbReference type="CDD" id="cd16180">
    <property type="entry name" value="EFh_PEF_Group_I"/>
    <property type="match status" value="1"/>
</dbReference>
<reference evidence="8" key="1">
    <citation type="submission" date="2021-03" db="EMBL/GenBank/DDBJ databases">
        <authorList>
            <person name="Tagirdzhanova G."/>
        </authorList>
    </citation>
    <scope>NUCLEOTIDE SEQUENCE</scope>
</reference>
<dbReference type="InterPro" id="IPR018247">
    <property type="entry name" value="EF_Hand_1_Ca_BS"/>
</dbReference>
<keyword evidence="5" id="KW-0106">Calcium</keyword>
<dbReference type="AlphaFoldDB" id="A0A8H3FYL3"/>
<comment type="subcellular location">
    <subcellularLocation>
        <location evidence="1">Cytoplasm</location>
    </subcellularLocation>
</comment>
<organism evidence="8 9">
    <name type="scientific">Heterodermia speciosa</name>
    <dbReference type="NCBI Taxonomy" id="116794"/>
    <lineage>
        <taxon>Eukaryota</taxon>
        <taxon>Fungi</taxon>
        <taxon>Dikarya</taxon>
        <taxon>Ascomycota</taxon>
        <taxon>Pezizomycotina</taxon>
        <taxon>Lecanoromycetes</taxon>
        <taxon>OSLEUM clade</taxon>
        <taxon>Lecanoromycetidae</taxon>
        <taxon>Caliciales</taxon>
        <taxon>Physciaceae</taxon>
        <taxon>Heterodermia</taxon>
    </lineage>
</organism>
<feature type="compositionally biased region" description="Polar residues" evidence="6">
    <location>
        <begin position="52"/>
        <end position="69"/>
    </location>
</feature>
<evidence type="ECO:0000256" key="5">
    <source>
        <dbReference type="ARBA" id="ARBA00022837"/>
    </source>
</evidence>
<dbReference type="InterPro" id="IPR051426">
    <property type="entry name" value="Peflin/Sorcin_CaBP"/>
</dbReference>
<evidence type="ECO:0000256" key="3">
    <source>
        <dbReference type="ARBA" id="ARBA00022723"/>
    </source>
</evidence>
<feature type="compositionally biased region" description="Pro residues" evidence="6">
    <location>
        <begin position="153"/>
        <end position="182"/>
    </location>
</feature>
<dbReference type="OrthoDB" id="186625at2759"/>
<evidence type="ECO:0000256" key="4">
    <source>
        <dbReference type="ARBA" id="ARBA00022737"/>
    </source>
</evidence>
<evidence type="ECO:0000313" key="8">
    <source>
        <dbReference type="EMBL" id="CAF9933378.1"/>
    </source>
</evidence>
<feature type="compositionally biased region" description="Low complexity" evidence="6">
    <location>
        <begin position="20"/>
        <end position="40"/>
    </location>
</feature>
<dbReference type="Pfam" id="PF13405">
    <property type="entry name" value="EF-hand_6"/>
    <property type="match status" value="1"/>
</dbReference>
<dbReference type="PANTHER" id="PTHR46212">
    <property type="entry name" value="PEFLIN"/>
    <property type="match status" value="1"/>
</dbReference>
<feature type="region of interest" description="Disordered" evidence="6">
    <location>
        <begin position="1"/>
        <end position="189"/>
    </location>
</feature>
<dbReference type="InterPro" id="IPR011992">
    <property type="entry name" value="EF-hand-dom_pair"/>
</dbReference>
<gene>
    <name evidence="8" type="ORF">HETSPECPRED_008630</name>
</gene>
<feature type="domain" description="EF-hand" evidence="7">
    <location>
        <begin position="197"/>
        <end position="224"/>
    </location>
</feature>
<feature type="compositionally biased region" description="Low complexity" evidence="6">
    <location>
        <begin position="100"/>
        <end position="110"/>
    </location>
</feature>
<name>A0A8H3FYL3_9LECA</name>
<feature type="compositionally biased region" description="Low complexity" evidence="6">
    <location>
        <begin position="118"/>
        <end position="134"/>
    </location>
</feature>
<dbReference type="SMART" id="SM00054">
    <property type="entry name" value="EFh"/>
    <property type="match status" value="4"/>
</dbReference>
<evidence type="ECO:0000259" key="7">
    <source>
        <dbReference type="PROSITE" id="PS50222"/>
    </source>
</evidence>
<dbReference type="SUPFAM" id="SSF47473">
    <property type="entry name" value="EF-hand"/>
    <property type="match status" value="1"/>
</dbReference>
<dbReference type="PROSITE" id="PS50222">
    <property type="entry name" value="EF_HAND_2"/>
    <property type="match status" value="3"/>
</dbReference>
<keyword evidence="3" id="KW-0479">Metal-binding</keyword>
<dbReference type="Pfam" id="PF13499">
    <property type="entry name" value="EF-hand_7"/>
    <property type="match status" value="1"/>
</dbReference>
<dbReference type="EMBL" id="CAJPDS010000067">
    <property type="protein sequence ID" value="CAF9933378.1"/>
    <property type="molecule type" value="Genomic_DNA"/>
</dbReference>
<dbReference type="Gene3D" id="1.10.238.10">
    <property type="entry name" value="EF-hand"/>
    <property type="match status" value="1"/>
</dbReference>
<dbReference type="Pfam" id="PF13202">
    <property type="entry name" value="EF-hand_5"/>
    <property type="match status" value="1"/>
</dbReference>
<dbReference type="InterPro" id="IPR002048">
    <property type="entry name" value="EF_hand_dom"/>
</dbReference>
<protein>
    <recommendedName>
        <fullName evidence="7">EF-hand domain-containing protein</fullName>
    </recommendedName>
</protein>